<evidence type="ECO:0000313" key="4">
    <source>
        <dbReference type="WBParaSite" id="HDID_0000636801-mRNA-1"/>
    </source>
</evidence>
<reference evidence="4" key="1">
    <citation type="submission" date="2017-02" db="UniProtKB">
        <authorList>
            <consortium name="WormBaseParasite"/>
        </authorList>
    </citation>
    <scope>IDENTIFICATION</scope>
</reference>
<evidence type="ECO:0000313" key="2">
    <source>
        <dbReference type="EMBL" id="VDL58684.1"/>
    </source>
</evidence>
<evidence type="ECO:0000313" key="3">
    <source>
        <dbReference type="Proteomes" id="UP000274504"/>
    </source>
</evidence>
<feature type="coiled-coil region" evidence="1">
    <location>
        <begin position="32"/>
        <end position="59"/>
    </location>
</feature>
<dbReference type="WBParaSite" id="HDID_0000636801-mRNA-1">
    <property type="protein sequence ID" value="HDID_0000636801-mRNA-1"/>
    <property type="gene ID" value="HDID_0000636801"/>
</dbReference>
<proteinExistence type="predicted"/>
<name>A0A0R3SN53_HYMDI</name>
<dbReference type="STRING" id="6216.A0A0R3SN53"/>
<dbReference type="Pfam" id="PF05600">
    <property type="entry name" value="CDK5RAP3"/>
    <property type="match status" value="1"/>
</dbReference>
<dbReference type="OrthoDB" id="340432at2759"/>
<protein>
    <submittedName>
        <fullName evidence="4">HAUS augmin-like complex subunit 2</fullName>
    </submittedName>
</protein>
<sequence>MSLLRLQPSYLERLIGIMQDLRQQACRSKARATELSATVEQATEELTKLQVEMNECLQERRQLVSYLEKELSKLYDRDIKVIGAAITM</sequence>
<gene>
    <name evidence="2" type="ORF">HDID_LOCUS6366</name>
</gene>
<dbReference type="AlphaFoldDB" id="A0A0R3SN53"/>
<dbReference type="EMBL" id="UYSG01005100">
    <property type="protein sequence ID" value="VDL58684.1"/>
    <property type="molecule type" value="Genomic_DNA"/>
</dbReference>
<organism evidence="4">
    <name type="scientific">Hymenolepis diminuta</name>
    <name type="common">Rat tapeworm</name>
    <dbReference type="NCBI Taxonomy" id="6216"/>
    <lineage>
        <taxon>Eukaryota</taxon>
        <taxon>Metazoa</taxon>
        <taxon>Spiralia</taxon>
        <taxon>Lophotrochozoa</taxon>
        <taxon>Platyhelminthes</taxon>
        <taxon>Cestoda</taxon>
        <taxon>Eucestoda</taxon>
        <taxon>Cyclophyllidea</taxon>
        <taxon>Hymenolepididae</taxon>
        <taxon>Hymenolepis</taxon>
    </lineage>
</organism>
<evidence type="ECO:0000256" key="1">
    <source>
        <dbReference type="SAM" id="Coils"/>
    </source>
</evidence>
<dbReference type="InterPro" id="IPR008491">
    <property type="entry name" value="CDK5RAP3"/>
</dbReference>
<keyword evidence="1" id="KW-0175">Coiled coil</keyword>
<accession>A0A0R3SN53</accession>
<dbReference type="Proteomes" id="UP000274504">
    <property type="component" value="Unassembled WGS sequence"/>
</dbReference>
<reference evidence="2 3" key="2">
    <citation type="submission" date="2018-11" db="EMBL/GenBank/DDBJ databases">
        <authorList>
            <consortium name="Pathogen Informatics"/>
        </authorList>
    </citation>
    <scope>NUCLEOTIDE SEQUENCE [LARGE SCALE GENOMIC DNA]</scope>
</reference>